<dbReference type="EMBL" id="VOGC01000004">
    <property type="protein sequence ID" value="MQN01290.1"/>
    <property type="molecule type" value="Genomic_DNA"/>
</dbReference>
<dbReference type="InterPro" id="IPR018580">
    <property type="entry name" value="Uncharacterised_YfhO"/>
</dbReference>
<evidence type="ECO:0000256" key="1">
    <source>
        <dbReference type="SAM" id="Phobius"/>
    </source>
</evidence>
<evidence type="ECO:0000313" key="2">
    <source>
        <dbReference type="EMBL" id="MQN01290.1"/>
    </source>
</evidence>
<feature type="transmembrane region" description="Helical" evidence="1">
    <location>
        <begin position="12"/>
        <end position="32"/>
    </location>
</feature>
<keyword evidence="1" id="KW-0812">Transmembrane</keyword>
<accession>A0A6N7IZD4</accession>
<feature type="transmembrane region" description="Helical" evidence="1">
    <location>
        <begin position="237"/>
        <end position="256"/>
    </location>
</feature>
<keyword evidence="3" id="KW-1185">Reference proteome</keyword>
<feature type="transmembrane region" description="Helical" evidence="1">
    <location>
        <begin position="107"/>
        <end position="128"/>
    </location>
</feature>
<feature type="transmembrane region" description="Helical" evidence="1">
    <location>
        <begin position="81"/>
        <end position="100"/>
    </location>
</feature>
<keyword evidence="1" id="KW-1133">Transmembrane helix</keyword>
<sequence length="827" mass="93908">MQKNKDVSTEKISEFVPYIVIIFAALAVMLWITRGGRMLYGALGDWSEQHTAIPELLRREFYKTGKLIPDFIYSAGGGQNAFYFAYYGILSPWVLLSYLFPFLGMRTYLIIAAVCAQIVSACLIYQWLRRSYRIMPALTAALLFCLAAGFSHHVHYHIMFVLYMPFFIMALRSFEGQIERGRSAAGFIIWMSLAVFCCYFFAVAEFIAAGVFAIFLGLRQTESDHGGRVIKGVISAVFKLILDAVVVVMITSVLWLPSIYTLLGRSGGHRTVSFSSLVIPVFHGEYMMYEVDSFGATALLVVVLAYMLIKIGRSWKWLGAVFLIVSFFALPIYVMNGGMYIHGKVLFPFLPMMSLMEAQFLDDALSRKVPWKKLLCAAIPMTVIFFVTFGSDKRWIFLKDSCFTAIVLLIALYGPAKKYREILISLLIIPALLVSCDLKNTGKLAPAGWGDDLPEFSQISGEYRTGYYMGKHTPVNLPITDRENLATIYSSVSNWNYNVYYHKLSGNEIRFRNSATLCQPYNPYFNAQMGVHYIITDGKKKHEPEPELNYKLIDKQGKYCLYENKDVLPVIYTAGSEPDLNDEKRKPLKVPGLGTSFNVSTNGTERKTLYINPSDHDRIIRVSFKMINHNKRYRKWFGIWERRGMLRDHRGDVRILVDNVMNARTSPNAIYDNWNKVFSYSIYFPAHETRLRWELRHGDYELDNIKLTEVPANTLVKKVKSVQPLNFDTKRSKGNVIIADGSLSNGQDIFTSIPYDKGFSAAVDGKPVSVQKTKLGFLSLSGDWDTGKHRIVITYQAPGKRTGMIISLAGLIMLAGIVLFRRKKRVQ</sequence>
<dbReference type="AlphaFoldDB" id="A0A6N7IZD4"/>
<evidence type="ECO:0000313" key="3">
    <source>
        <dbReference type="Proteomes" id="UP000460257"/>
    </source>
</evidence>
<proteinExistence type="predicted"/>
<name>A0A6N7IZD4_9FIRM</name>
<feature type="transmembrane region" description="Helical" evidence="1">
    <location>
        <begin position="158"/>
        <end position="175"/>
    </location>
</feature>
<feature type="transmembrane region" description="Helical" evidence="1">
    <location>
        <begin position="187"/>
        <end position="216"/>
    </location>
</feature>
<organism evidence="2 3">
    <name type="scientific">Candidatus Weimeria bifida</name>
    <dbReference type="NCBI Taxonomy" id="2599074"/>
    <lineage>
        <taxon>Bacteria</taxon>
        <taxon>Bacillati</taxon>
        <taxon>Bacillota</taxon>
        <taxon>Clostridia</taxon>
        <taxon>Lachnospirales</taxon>
        <taxon>Lachnospiraceae</taxon>
        <taxon>Candidatus Weimeria</taxon>
    </lineage>
</organism>
<dbReference type="Proteomes" id="UP000460257">
    <property type="component" value="Unassembled WGS sequence"/>
</dbReference>
<keyword evidence="1" id="KW-0472">Membrane</keyword>
<reference evidence="2" key="1">
    <citation type="journal article" date="2020" name="Appl. Environ. Microbiol.">
        <title>Medium-Chain Fatty Acid Synthesis by 'Candidatus Weimeria bifida' gen. nov., sp. nov., and 'Candidatus Pseudoramibacter fermentans' sp. nov.</title>
        <authorList>
            <person name="Scarborough M.J."/>
            <person name="Myers K.S."/>
            <person name="Donohue T.J."/>
            <person name="Noguera D.R."/>
        </authorList>
    </citation>
    <scope>NUCLEOTIDE SEQUENCE</scope>
    <source>
        <strain evidence="2">LCO1.1</strain>
    </source>
</reference>
<gene>
    <name evidence="2" type="ORF">FRC54_05000</name>
</gene>
<protein>
    <submittedName>
        <fullName evidence="2">YfhO family protein</fullName>
    </submittedName>
</protein>
<comment type="caution">
    <text evidence="2">The sequence shown here is derived from an EMBL/GenBank/DDBJ whole genome shotgun (WGS) entry which is preliminary data.</text>
</comment>
<feature type="transmembrane region" description="Helical" evidence="1">
    <location>
        <begin position="315"/>
        <end position="334"/>
    </location>
</feature>
<dbReference type="Pfam" id="PF09586">
    <property type="entry name" value="YfhO"/>
    <property type="match status" value="2"/>
</dbReference>
<dbReference type="PANTHER" id="PTHR38454">
    <property type="entry name" value="INTEGRAL MEMBRANE PROTEIN-RELATED"/>
    <property type="match status" value="1"/>
</dbReference>
<feature type="transmembrane region" description="Helical" evidence="1">
    <location>
        <begin position="802"/>
        <end position="820"/>
    </location>
</feature>
<feature type="transmembrane region" description="Helical" evidence="1">
    <location>
        <begin position="286"/>
        <end position="308"/>
    </location>
</feature>
<dbReference type="PANTHER" id="PTHR38454:SF1">
    <property type="entry name" value="INTEGRAL MEMBRANE PROTEIN"/>
    <property type="match status" value="1"/>
</dbReference>